<evidence type="ECO:0000313" key="2">
    <source>
        <dbReference type="Proteomes" id="UP001152795"/>
    </source>
</evidence>
<name>A0A7D9I9G2_PARCT</name>
<gene>
    <name evidence="1" type="ORF">PACLA_8A051697</name>
</gene>
<dbReference type="EMBL" id="CACRXK020003945">
    <property type="protein sequence ID" value="CAB4000850.1"/>
    <property type="molecule type" value="Genomic_DNA"/>
</dbReference>
<organism evidence="1 2">
    <name type="scientific">Paramuricea clavata</name>
    <name type="common">Red gorgonian</name>
    <name type="synonym">Violescent sea-whip</name>
    <dbReference type="NCBI Taxonomy" id="317549"/>
    <lineage>
        <taxon>Eukaryota</taxon>
        <taxon>Metazoa</taxon>
        <taxon>Cnidaria</taxon>
        <taxon>Anthozoa</taxon>
        <taxon>Octocorallia</taxon>
        <taxon>Malacalcyonacea</taxon>
        <taxon>Plexauridae</taxon>
        <taxon>Paramuricea</taxon>
    </lineage>
</organism>
<evidence type="ECO:0000313" key="1">
    <source>
        <dbReference type="EMBL" id="CAB4000850.1"/>
    </source>
</evidence>
<dbReference type="Proteomes" id="UP001152795">
    <property type="component" value="Unassembled WGS sequence"/>
</dbReference>
<keyword evidence="2" id="KW-1185">Reference proteome</keyword>
<proteinExistence type="predicted"/>
<comment type="caution">
    <text evidence="1">The sequence shown here is derived from an EMBL/GenBank/DDBJ whole genome shotgun (WGS) entry which is preliminary data.</text>
</comment>
<sequence>MADQFSAVGRTAQGVAHEAFRATVSGSGGGKFLIDISCDRAVVKDVLVAVSATAVTLSAIYAGYKLLSQKMDGAVNRGLGGERDDQQVGAIEPRCLHVRLHCFTDKRFLEVLEDYDSGRIKDRVKKEFSDIGIEVEGLTVKIENWEEVKQRKLTIWER</sequence>
<protein>
    <submittedName>
        <fullName evidence="1">Uncharacterized protein</fullName>
    </submittedName>
</protein>
<dbReference type="OrthoDB" id="6007857at2759"/>
<reference evidence="1" key="1">
    <citation type="submission" date="2020-04" db="EMBL/GenBank/DDBJ databases">
        <authorList>
            <person name="Alioto T."/>
            <person name="Alioto T."/>
            <person name="Gomez Garrido J."/>
        </authorList>
    </citation>
    <scope>NUCLEOTIDE SEQUENCE</scope>
    <source>
        <strain evidence="1">A484AB</strain>
    </source>
</reference>
<accession>A0A7D9I9G2</accession>
<dbReference type="AlphaFoldDB" id="A0A7D9I9G2"/>